<accession>A0A382NUJ8</accession>
<organism evidence="1">
    <name type="scientific">marine metagenome</name>
    <dbReference type="NCBI Taxonomy" id="408172"/>
    <lineage>
        <taxon>unclassified sequences</taxon>
        <taxon>metagenomes</taxon>
        <taxon>ecological metagenomes</taxon>
    </lineage>
</organism>
<dbReference type="Gene3D" id="3.40.50.300">
    <property type="entry name" value="P-loop containing nucleotide triphosphate hydrolases"/>
    <property type="match status" value="1"/>
</dbReference>
<evidence type="ECO:0000313" key="1">
    <source>
        <dbReference type="EMBL" id="SVC64854.1"/>
    </source>
</evidence>
<dbReference type="EMBL" id="UINC01102888">
    <property type="protein sequence ID" value="SVC64854.1"/>
    <property type="molecule type" value="Genomic_DNA"/>
</dbReference>
<feature type="non-terminal residue" evidence="1">
    <location>
        <position position="91"/>
    </location>
</feature>
<name>A0A382NUJ8_9ZZZZ</name>
<sequence>MTDDLGEEIEQRTYNQVDMDRILVINQRTKLVAKRIMQLLIATDPFAKTIIFCEDIDHAERMRKAIVNAAGQIPLDSPKYVMRINGDSVEG</sequence>
<dbReference type="AlphaFoldDB" id="A0A382NUJ8"/>
<reference evidence="1" key="1">
    <citation type="submission" date="2018-05" db="EMBL/GenBank/DDBJ databases">
        <authorList>
            <person name="Lanie J.A."/>
            <person name="Ng W.-L."/>
            <person name="Kazmierczak K.M."/>
            <person name="Andrzejewski T.M."/>
            <person name="Davidsen T.M."/>
            <person name="Wayne K.J."/>
            <person name="Tettelin H."/>
            <person name="Glass J.I."/>
            <person name="Rusch D."/>
            <person name="Podicherti R."/>
            <person name="Tsui H.-C.T."/>
            <person name="Winkler M.E."/>
        </authorList>
    </citation>
    <scope>NUCLEOTIDE SEQUENCE</scope>
</reference>
<proteinExistence type="predicted"/>
<gene>
    <name evidence="1" type="ORF">METZ01_LOCUS317708</name>
</gene>
<protein>
    <submittedName>
        <fullName evidence="1">Uncharacterized protein</fullName>
    </submittedName>
</protein>
<dbReference type="InterPro" id="IPR027417">
    <property type="entry name" value="P-loop_NTPase"/>
</dbReference>